<organism evidence="2">
    <name type="scientific">Sporisorium scitamineum</name>
    <dbReference type="NCBI Taxonomy" id="49012"/>
    <lineage>
        <taxon>Eukaryota</taxon>
        <taxon>Fungi</taxon>
        <taxon>Dikarya</taxon>
        <taxon>Basidiomycota</taxon>
        <taxon>Ustilaginomycotina</taxon>
        <taxon>Ustilaginomycetes</taxon>
        <taxon>Ustilaginales</taxon>
        <taxon>Ustilaginaceae</taxon>
        <taxon>Sporisorium</taxon>
    </lineage>
</organism>
<dbReference type="EMBL" id="LK056662">
    <property type="protein sequence ID" value="CDU23189.1"/>
    <property type="molecule type" value="Genomic_DNA"/>
</dbReference>
<accession>A0A127ZAP0</accession>
<feature type="compositionally biased region" description="Acidic residues" evidence="1">
    <location>
        <begin position="268"/>
        <end position="283"/>
    </location>
</feature>
<dbReference type="OrthoDB" id="2556364at2759"/>
<name>A0A127ZAP0_9BASI</name>
<evidence type="ECO:0000256" key="1">
    <source>
        <dbReference type="SAM" id="MobiDB-lite"/>
    </source>
</evidence>
<reference evidence="2" key="1">
    <citation type="submission" date="2014-06" db="EMBL/GenBank/DDBJ databases">
        <authorList>
            <person name="Ju J."/>
            <person name="Zhang J."/>
        </authorList>
    </citation>
    <scope>NUCLEOTIDE SEQUENCE</scope>
    <source>
        <strain evidence="2">SscI8</strain>
    </source>
</reference>
<gene>
    <name evidence="2" type="ORF">SPSC_01818</name>
</gene>
<feature type="region of interest" description="Disordered" evidence="1">
    <location>
        <begin position="1"/>
        <end position="33"/>
    </location>
</feature>
<feature type="region of interest" description="Disordered" evidence="1">
    <location>
        <begin position="259"/>
        <end position="295"/>
    </location>
</feature>
<feature type="compositionally biased region" description="Low complexity" evidence="1">
    <location>
        <begin position="335"/>
        <end position="346"/>
    </location>
</feature>
<evidence type="ECO:0000313" key="2">
    <source>
        <dbReference type="EMBL" id="CDU23189.1"/>
    </source>
</evidence>
<dbReference type="AlphaFoldDB" id="A0A127ZAP0"/>
<proteinExistence type="predicted"/>
<feature type="region of interest" description="Disordered" evidence="1">
    <location>
        <begin position="328"/>
        <end position="364"/>
    </location>
</feature>
<sequence length="472" mass="49543">MARPSGISLPVLGTPGSLKTVFGSSDPRDSSTADDFIDEILPEYLQGSLLASNATMGRRSRLDESAGEGLRRNVLVRNAMLSSLERERRQLSEDMSTAAPAVAIQQSGPASAFDEEAQFFEDLLLELSGSDSFDSGNSMLEASIQESTARVSTKDSPECAGEEEEDFVELDSTLPSEALLAHMISSPYTDSVEPAPRDEVADSAAPAIVGSCSSTFSAPLDGIDSGFAEVASCPPSAASCCVGYPNVCPYPSTRSFAGGSSEELPALIDDDDSDLDDDDEDHEVDAQPVSTPAPAHEASLLLSSGGDAPLSPVTSPAHSAYAEYASFRESLSPEASRPTSPISSASSKEDGDGPSPLLLPSDMGPLPSLAELSLQLPAVSSSNLLTRPSRALAGPWFEQKQDALGPTSGNTDHMHWIISSALHSRSTSVASSSTTISNHQPHRSLVDSHRGGYPFVATNDLSDPSIVVHWSR</sequence>
<protein>
    <submittedName>
        <fullName evidence="2">Uncharacterized protein</fullName>
    </submittedName>
</protein>